<reference evidence="2" key="2">
    <citation type="submission" date="2015-01" db="EMBL/GenBank/DDBJ databases">
        <title>Evolutionary Origins and Diversification of the Mycorrhizal Mutualists.</title>
        <authorList>
            <consortium name="DOE Joint Genome Institute"/>
            <consortium name="Mycorrhizal Genomics Consortium"/>
            <person name="Kohler A."/>
            <person name="Kuo A."/>
            <person name="Nagy L.G."/>
            <person name="Floudas D."/>
            <person name="Copeland A."/>
            <person name="Barry K.W."/>
            <person name="Cichocki N."/>
            <person name="Veneault-Fourrey C."/>
            <person name="LaButti K."/>
            <person name="Lindquist E.A."/>
            <person name="Lipzen A."/>
            <person name="Lundell T."/>
            <person name="Morin E."/>
            <person name="Murat C."/>
            <person name="Riley R."/>
            <person name="Ohm R."/>
            <person name="Sun H."/>
            <person name="Tunlid A."/>
            <person name="Henrissat B."/>
            <person name="Grigoriev I.V."/>
            <person name="Hibbett D.S."/>
            <person name="Martin F."/>
        </authorList>
    </citation>
    <scope>NUCLEOTIDE SEQUENCE [LARGE SCALE GENOMIC DNA]</scope>
    <source>
        <strain evidence="2">UH-Slu-Lm8-n1</strain>
    </source>
</reference>
<reference evidence="1 2" key="1">
    <citation type="submission" date="2014-04" db="EMBL/GenBank/DDBJ databases">
        <authorList>
            <consortium name="DOE Joint Genome Institute"/>
            <person name="Kuo A."/>
            <person name="Ruytinx J."/>
            <person name="Rineau F."/>
            <person name="Colpaert J."/>
            <person name="Kohler A."/>
            <person name="Nagy L.G."/>
            <person name="Floudas D."/>
            <person name="Copeland A."/>
            <person name="Barry K.W."/>
            <person name="Cichocki N."/>
            <person name="Veneault-Fourrey C."/>
            <person name="LaButti K."/>
            <person name="Lindquist E.A."/>
            <person name="Lipzen A."/>
            <person name="Lundell T."/>
            <person name="Morin E."/>
            <person name="Murat C."/>
            <person name="Sun H."/>
            <person name="Tunlid A."/>
            <person name="Henrissat B."/>
            <person name="Grigoriev I.V."/>
            <person name="Hibbett D.S."/>
            <person name="Martin F."/>
            <person name="Nordberg H.P."/>
            <person name="Cantor M.N."/>
            <person name="Hua S.X."/>
        </authorList>
    </citation>
    <scope>NUCLEOTIDE SEQUENCE [LARGE SCALE GENOMIC DNA]</scope>
    <source>
        <strain evidence="1 2">UH-Slu-Lm8-n1</strain>
    </source>
</reference>
<organism evidence="1 2">
    <name type="scientific">Suillus luteus UH-Slu-Lm8-n1</name>
    <dbReference type="NCBI Taxonomy" id="930992"/>
    <lineage>
        <taxon>Eukaryota</taxon>
        <taxon>Fungi</taxon>
        <taxon>Dikarya</taxon>
        <taxon>Basidiomycota</taxon>
        <taxon>Agaricomycotina</taxon>
        <taxon>Agaricomycetes</taxon>
        <taxon>Agaricomycetidae</taxon>
        <taxon>Boletales</taxon>
        <taxon>Suillineae</taxon>
        <taxon>Suillaceae</taxon>
        <taxon>Suillus</taxon>
    </lineage>
</organism>
<dbReference type="InParanoid" id="A0A0D0AZA6"/>
<name>A0A0D0AZA6_9AGAM</name>
<dbReference type="AlphaFoldDB" id="A0A0D0AZA6"/>
<sequence>MTDFLFKTLRQPRSRLECISGHAAELGKTHTTACSGCRNQAGTRPFTFFHDSLITRLKVLSQIQQTSLRGERKIFPEACGDVEIA</sequence>
<accession>A0A0D0AZA6</accession>
<evidence type="ECO:0000313" key="2">
    <source>
        <dbReference type="Proteomes" id="UP000054485"/>
    </source>
</evidence>
<dbReference type="Proteomes" id="UP000054485">
    <property type="component" value="Unassembled WGS sequence"/>
</dbReference>
<keyword evidence="2" id="KW-1185">Reference proteome</keyword>
<proteinExistence type="predicted"/>
<gene>
    <name evidence="1" type="ORF">CY34DRAFT_471084</name>
</gene>
<evidence type="ECO:0000313" key="1">
    <source>
        <dbReference type="EMBL" id="KIK37198.1"/>
    </source>
</evidence>
<dbReference type="EMBL" id="KN835469">
    <property type="protein sequence ID" value="KIK37198.1"/>
    <property type="molecule type" value="Genomic_DNA"/>
</dbReference>
<protein>
    <submittedName>
        <fullName evidence="1">Uncharacterized protein</fullName>
    </submittedName>
</protein>
<dbReference type="HOGENOM" id="CLU_2514145_0_0_1"/>